<evidence type="ECO:0000259" key="1">
    <source>
        <dbReference type="Pfam" id="PF25071"/>
    </source>
</evidence>
<evidence type="ECO:0000313" key="3">
    <source>
        <dbReference type="RefSeq" id="XP_031384722.1"/>
    </source>
</evidence>
<name>A0A6P8CQZ4_PUNGR</name>
<dbReference type="OrthoDB" id="744228at2759"/>
<accession>A0A6P8CQZ4</accession>
<dbReference type="InterPro" id="IPR056697">
    <property type="entry name" value="DUF7795"/>
</dbReference>
<dbReference type="GeneID" id="116198661"/>
<reference evidence="2" key="1">
    <citation type="journal article" date="2020" name="Plant Biotechnol. J.">
        <title>The pomegranate (Punica granatum L.) draft genome dissects genetic divergence between soft- and hard-seeded cultivars.</title>
        <authorList>
            <person name="Luo X."/>
            <person name="Li H."/>
            <person name="Wu Z."/>
            <person name="Yao W."/>
            <person name="Zhao P."/>
            <person name="Cao D."/>
            <person name="Yu H."/>
            <person name="Li K."/>
            <person name="Poudel K."/>
            <person name="Zhao D."/>
            <person name="Zhang F."/>
            <person name="Xia X."/>
            <person name="Chen L."/>
            <person name="Wang Q."/>
            <person name="Jing D."/>
            <person name="Cao S."/>
        </authorList>
    </citation>
    <scope>NUCLEOTIDE SEQUENCE [LARGE SCALE GENOMIC DNA]</scope>
</reference>
<dbReference type="Proteomes" id="UP000515151">
    <property type="component" value="Chromosome 3"/>
</dbReference>
<sequence length="232" mass="26563">MEGELGDLKSELKQKMLRSFKNLMTRMASFDESVAAGHKLLVGFQQRLELLRRPPVNRNSELVEKIIKANESKRVLSYFEAGCINVHDSVQSMSNLRTCLLGLQEHINRAKTMLEESECLLADATLVMQTANECLLQNRDVDSSDGLHDQAIVSNKDETALSDHQNPEITDYATMMAIIYNMMKQDFLMQERIVSALDLKLSSGELESYCLMWSLRPFINDQLMREAWKLIR</sequence>
<dbReference type="RefSeq" id="XP_031384724.1">
    <property type="nucleotide sequence ID" value="XM_031528864.1"/>
</dbReference>
<dbReference type="PANTHER" id="PTHR35305">
    <property type="entry name" value="FAD-BINDING PROTEIN"/>
    <property type="match status" value="1"/>
</dbReference>
<proteinExistence type="predicted"/>
<keyword evidence="2" id="KW-1185">Reference proteome</keyword>
<evidence type="ECO:0000313" key="4">
    <source>
        <dbReference type="RefSeq" id="XP_031384724.1"/>
    </source>
</evidence>
<dbReference type="Pfam" id="PF25071">
    <property type="entry name" value="DUF7795"/>
    <property type="match status" value="1"/>
</dbReference>
<evidence type="ECO:0000313" key="2">
    <source>
        <dbReference type="Proteomes" id="UP000515151"/>
    </source>
</evidence>
<dbReference type="RefSeq" id="XP_031384722.1">
    <property type="nucleotide sequence ID" value="XM_031528862.1"/>
</dbReference>
<reference evidence="3 4" key="2">
    <citation type="submission" date="2025-04" db="UniProtKB">
        <authorList>
            <consortium name="RefSeq"/>
        </authorList>
    </citation>
    <scope>IDENTIFICATION</scope>
    <source>
        <tissue evidence="3 4">Leaf</tissue>
    </source>
</reference>
<protein>
    <submittedName>
        <fullName evidence="3 4">Uncharacterized protein LOC116198661 isoform X1</fullName>
    </submittedName>
</protein>
<gene>
    <name evidence="3 4" type="primary">LOC116198661</name>
</gene>
<feature type="domain" description="DUF7795" evidence="1">
    <location>
        <begin position="10"/>
        <end position="132"/>
    </location>
</feature>
<dbReference type="PANTHER" id="PTHR35305:SF2">
    <property type="entry name" value="FAD-BINDING PROTEIN"/>
    <property type="match status" value="1"/>
</dbReference>
<organism evidence="2 4">
    <name type="scientific">Punica granatum</name>
    <name type="common">Pomegranate</name>
    <dbReference type="NCBI Taxonomy" id="22663"/>
    <lineage>
        <taxon>Eukaryota</taxon>
        <taxon>Viridiplantae</taxon>
        <taxon>Streptophyta</taxon>
        <taxon>Embryophyta</taxon>
        <taxon>Tracheophyta</taxon>
        <taxon>Spermatophyta</taxon>
        <taxon>Magnoliopsida</taxon>
        <taxon>eudicotyledons</taxon>
        <taxon>Gunneridae</taxon>
        <taxon>Pentapetalae</taxon>
        <taxon>rosids</taxon>
        <taxon>malvids</taxon>
        <taxon>Myrtales</taxon>
        <taxon>Lythraceae</taxon>
        <taxon>Punica</taxon>
    </lineage>
</organism>
<dbReference type="AlphaFoldDB" id="A0A6P8CQZ4"/>